<organism evidence="1 2">
    <name type="scientific">Roseivirga misakiensis</name>
    <dbReference type="NCBI Taxonomy" id="1563681"/>
    <lineage>
        <taxon>Bacteria</taxon>
        <taxon>Pseudomonadati</taxon>
        <taxon>Bacteroidota</taxon>
        <taxon>Cytophagia</taxon>
        <taxon>Cytophagales</taxon>
        <taxon>Roseivirgaceae</taxon>
        <taxon>Roseivirga</taxon>
    </lineage>
</organism>
<comment type="caution">
    <text evidence="1">The sequence shown here is derived from an EMBL/GenBank/DDBJ whole genome shotgun (WGS) entry which is preliminary data.</text>
</comment>
<protein>
    <recommendedName>
        <fullName evidence="3">SH3b domain-containing protein</fullName>
    </recommendedName>
</protein>
<evidence type="ECO:0000313" key="2">
    <source>
        <dbReference type="Proteomes" id="UP000095552"/>
    </source>
</evidence>
<dbReference type="AlphaFoldDB" id="A0A1E5T0D0"/>
<sequence length="274" mass="31159">MFDLIKCLPFISSPSTTTKFKSLAIPKFTQRLLLLLFFTAFLLGPGVTIACAQSTQYVINRFGTPLRTSANVTSDTITLLKPGEALSVQPSFTAPDSVRYDDNNITLAGFWLLVDSKGQKGYVFSADLSYNEPVISASKSYNMDIYEVNILGLKVDSSVVKKQVEYSPGNMVDYTDDHFQYEYGRSVETWFDGCLNTEFILDGWQLNNAFHLLRNEIYSDGMLYGKEFYIDTPRLIEYSNFEYKFEISFGASQDIVIKYDKERNETWISYASCT</sequence>
<name>A0A1E5T0D0_9BACT</name>
<keyword evidence="2" id="KW-1185">Reference proteome</keyword>
<dbReference type="Proteomes" id="UP000095552">
    <property type="component" value="Unassembled WGS sequence"/>
</dbReference>
<dbReference type="EMBL" id="MDGQ01000005">
    <property type="protein sequence ID" value="OEK04819.1"/>
    <property type="molecule type" value="Genomic_DNA"/>
</dbReference>
<reference evidence="1 2" key="1">
    <citation type="submission" date="2016-08" db="EMBL/GenBank/DDBJ databases">
        <title>Draft genome of Fabibacter sp. strain SK-8.</title>
        <authorList>
            <person name="Wong S.-K."/>
            <person name="Hamasaki K."/>
            <person name="Yoshizawa S."/>
        </authorList>
    </citation>
    <scope>NUCLEOTIDE SEQUENCE [LARGE SCALE GENOMIC DNA]</scope>
    <source>
        <strain evidence="1 2">SK-8</strain>
    </source>
</reference>
<evidence type="ECO:0000313" key="1">
    <source>
        <dbReference type="EMBL" id="OEK04819.1"/>
    </source>
</evidence>
<gene>
    <name evidence="1" type="ORF">BFP71_15375</name>
</gene>
<evidence type="ECO:0008006" key="3">
    <source>
        <dbReference type="Google" id="ProtNLM"/>
    </source>
</evidence>
<proteinExistence type="predicted"/>
<accession>A0A1E5T0D0</accession>